<evidence type="ECO:0000256" key="2">
    <source>
        <dbReference type="ARBA" id="ARBA00022692"/>
    </source>
</evidence>
<evidence type="ECO:0000259" key="6">
    <source>
        <dbReference type="Pfam" id="PF00520"/>
    </source>
</evidence>
<dbReference type="VEuPathDB" id="FungiDB:PYU1_G008987"/>
<keyword evidence="3 5" id="KW-1133">Transmembrane helix</keyword>
<sequence length="656" mass="74807">MDGVRELGLLTYNFDVHGHKRRFANNSLFLLNTKNPFRYYLVWIVEWKWFDRFILLCIVANSIILAFRDYQDPGSITDADGTYYPNLRNSIVEKSETIFSWIFFAECVMKIVAMGFVLGRGAYLRSYWNQLDFFVVVVGFIGDLPGIPKVSALRTARVLRPLRTLSNLRGMRILIYALFSALPALFNVMVIIGFVFTVFGILGVLIWNGALHYRCRETPEPINGTWLLAGEGRLCGGQYKCAVGEYCGSVYSLPPNTTIDFSKLPPSESWDYKFSGFDNIGFALLTLFQSITLEGWTVVMYNFQDAHNWTFASLYFVTFTIIGAFFILQFVFAVIWERFNAVNDGTADNWDLILAERKSNTNTRTTTKLVVCILLNTVCLAMDEYPVDPARTLVTENLNVVLTIIFSGEMAFKVIGLGPREYCSDNYNLFDGVIVLISLIELLFNFVNPDSKNNTGLSALRSFRFFRIMKLARSWRSLRELLVTIGNSILDVANFGLLLLLLMYVFALIGMQFFANKYRFNADGDPVEWQPHVFNTTTPPHAPWTPENPYTIRRSNFDDTLAAFTTVFQCLTEESWNFVMYDGVRSTGWGALLYFLAVMIIGNIIILNLFLAILLGNFSLDEQQTEMETAMIKGQQKLMDAIQIGPIRKLSSTWIY</sequence>
<feature type="transmembrane region" description="Helical" evidence="5">
    <location>
        <begin position="492"/>
        <end position="514"/>
    </location>
</feature>
<feature type="transmembrane region" description="Helical" evidence="5">
    <location>
        <begin position="313"/>
        <end position="336"/>
    </location>
</feature>
<reference evidence="8" key="2">
    <citation type="submission" date="2010-04" db="EMBL/GenBank/DDBJ databases">
        <authorList>
            <person name="Buell R."/>
            <person name="Hamilton J."/>
            <person name="Hostetler J."/>
        </authorList>
    </citation>
    <scope>NUCLEOTIDE SEQUENCE [LARGE SCALE GENOMIC DNA]</scope>
    <source>
        <strain evidence="8">DAOM:BR144</strain>
    </source>
</reference>
<dbReference type="InParanoid" id="K3WVK7"/>
<dbReference type="InterPro" id="IPR043203">
    <property type="entry name" value="VGCC_Ca_Na"/>
</dbReference>
<dbReference type="OMA" id="WIIESTH"/>
<dbReference type="Gene3D" id="1.20.120.350">
    <property type="entry name" value="Voltage-gated potassium channels. Chain C"/>
    <property type="match status" value="2"/>
</dbReference>
<evidence type="ECO:0000313" key="7">
    <source>
        <dbReference type="EnsemblProtists" id="PYU1_T009005"/>
    </source>
</evidence>
<dbReference type="EnsemblProtists" id="PYU1_T009005">
    <property type="protein sequence ID" value="PYU1_T009005"/>
    <property type="gene ID" value="PYU1_G008987"/>
</dbReference>
<comment type="subcellular location">
    <subcellularLocation>
        <location evidence="1">Membrane</location>
        <topology evidence="1">Multi-pass membrane protein</topology>
    </subcellularLocation>
</comment>
<dbReference type="SUPFAM" id="SSF81324">
    <property type="entry name" value="Voltage-gated potassium channels"/>
    <property type="match status" value="2"/>
</dbReference>
<keyword evidence="8" id="KW-1185">Reference proteome</keyword>
<reference evidence="8" key="1">
    <citation type="journal article" date="2010" name="Genome Biol.">
        <title>Genome sequence of the necrotrophic plant pathogen Pythium ultimum reveals original pathogenicity mechanisms and effector repertoire.</title>
        <authorList>
            <person name="Levesque C.A."/>
            <person name="Brouwer H."/>
            <person name="Cano L."/>
            <person name="Hamilton J.P."/>
            <person name="Holt C."/>
            <person name="Huitema E."/>
            <person name="Raffaele S."/>
            <person name="Robideau G.P."/>
            <person name="Thines M."/>
            <person name="Win J."/>
            <person name="Zerillo M.M."/>
            <person name="Beakes G.W."/>
            <person name="Boore J.L."/>
            <person name="Busam D."/>
            <person name="Dumas B."/>
            <person name="Ferriera S."/>
            <person name="Fuerstenberg S.I."/>
            <person name="Gachon C.M."/>
            <person name="Gaulin E."/>
            <person name="Govers F."/>
            <person name="Grenville-Briggs L."/>
            <person name="Horner N."/>
            <person name="Hostetler J."/>
            <person name="Jiang R.H."/>
            <person name="Johnson J."/>
            <person name="Krajaejun T."/>
            <person name="Lin H."/>
            <person name="Meijer H.J."/>
            <person name="Moore B."/>
            <person name="Morris P."/>
            <person name="Phuntmart V."/>
            <person name="Puiu D."/>
            <person name="Shetty J."/>
            <person name="Stajich J.E."/>
            <person name="Tripathy S."/>
            <person name="Wawra S."/>
            <person name="van West P."/>
            <person name="Whitty B.R."/>
            <person name="Coutinho P.M."/>
            <person name="Henrissat B."/>
            <person name="Martin F."/>
            <person name="Thomas P.D."/>
            <person name="Tyler B.M."/>
            <person name="De Vries R.P."/>
            <person name="Kamoun S."/>
            <person name="Yandell M."/>
            <person name="Tisserat N."/>
            <person name="Buell C.R."/>
        </authorList>
    </citation>
    <scope>NUCLEOTIDE SEQUENCE</scope>
    <source>
        <strain evidence="8">DAOM:BR144</strain>
    </source>
</reference>
<feature type="transmembrane region" description="Helical" evidence="5">
    <location>
        <begin position="131"/>
        <end position="152"/>
    </location>
</feature>
<feature type="transmembrane region" description="Helical" evidence="5">
    <location>
        <begin position="591"/>
        <end position="615"/>
    </location>
</feature>
<dbReference type="GO" id="GO:0001518">
    <property type="term" value="C:voltage-gated sodium channel complex"/>
    <property type="evidence" value="ECO:0007669"/>
    <property type="project" value="TreeGrafter"/>
</dbReference>
<dbReference type="InterPro" id="IPR005821">
    <property type="entry name" value="Ion_trans_dom"/>
</dbReference>
<dbReference type="InterPro" id="IPR027359">
    <property type="entry name" value="Volt_channel_dom_sf"/>
</dbReference>
<proteinExistence type="predicted"/>
<dbReference type="GO" id="GO:0086010">
    <property type="term" value="P:membrane depolarization during action potential"/>
    <property type="evidence" value="ECO:0007669"/>
    <property type="project" value="TreeGrafter"/>
</dbReference>
<evidence type="ECO:0000256" key="5">
    <source>
        <dbReference type="SAM" id="Phobius"/>
    </source>
</evidence>
<accession>K3WVK7</accession>
<evidence type="ECO:0000256" key="1">
    <source>
        <dbReference type="ARBA" id="ARBA00004141"/>
    </source>
</evidence>
<feature type="transmembrane region" description="Helical" evidence="5">
    <location>
        <begin position="280"/>
        <end position="301"/>
    </location>
</feature>
<dbReference type="eggNOG" id="KOG2302">
    <property type="taxonomic scope" value="Eukaryota"/>
</dbReference>
<dbReference type="AlphaFoldDB" id="K3WVK7"/>
<dbReference type="PANTHER" id="PTHR10037">
    <property type="entry name" value="VOLTAGE-GATED CATION CHANNEL CALCIUM AND SODIUM"/>
    <property type="match status" value="1"/>
</dbReference>
<dbReference type="Gene3D" id="1.10.287.70">
    <property type="match status" value="2"/>
</dbReference>
<name>K3WVK7_GLOUD</name>
<evidence type="ECO:0000313" key="8">
    <source>
        <dbReference type="Proteomes" id="UP000019132"/>
    </source>
</evidence>
<protein>
    <recommendedName>
        <fullName evidence="6">Ion transport domain-containing protein</fullName>
    </recommendedName>
</protein>
<feature type="domain" description="Ion transport" evidence="6">
    <location>
        <begin position="370"/>
        <end position="625"/>
    </location>
</feature>
<dbReference type="HOGENOM" id="CLU_027620_0_0_1"/>
<evidence type="ECO:0000256" key="4">
    <source>
        <dbReference type="ARBA" id="ARBA00023136"/>
    </source>
</evidence>
<dbReference type="STRING" id="431595.K3WVK7"/>
<feature type="transmembrane region" description="Helical" evidence="5">
    <location>
        <begin position="173"/>
        <end position="206"/>
    </location>
</feature>
<dbReference type="eggNOG" id="KOG2301">
    <property type="taxonomic scope" value="Eukaryota"/>
</dbReference>
<dbReference type="PANTHER" id="PTHR10037:SF62">
    <property type="entry name" value="SODIUM CHANNEL PROTEIN 60E"/>
    <property type="match status" value="1"/>
</dbReference>
<organism evidence="7 8">
    <name type="scientific">Globisporangium ultimum (strain ATCC 200006 / CBS 805.95 / DAOM BR144)</name>
    <name type="common">Pythium ultimum</name>
    <dbReference type="NCBI Taxonomy" id="431595"/>
    <lineage>
        <taxon>Eukaryota</taxon>
        <taxon>Sar</taxon>
        <taxon>Stramenopiles</taxon>
        <taxon>Oomycota</taxon>
        <taxon>Peronosporomycetes</taxon>
        <taxon>Pythiales</taxon>
        <taxon>Pythiaceae</taxon>
        <taxon>Globisporangium</taxon>
    </lineage>
</organism>
<evidence type="ECO:0000256" key="3">
    <source>
        <dbReference type="ARBA" id="ARBA00022989"/>
    </source>
</evidence>
<dbReference type="GO" id="GO:0005248">
    <property type="term" value="F:voltage-gated sodium channel activity"/>
    <property type="evidence" value="ECO:0007669"/>
    <property type="project" value="TreeGrafter"/>
</dbReference>
<dbReference type="Proteomes" id="UP000019132">
    <property type="component" value="Unassembled WGS sequence"/>
</dbReference>
<dbReference type="EMBL" id="GL376599">
    <property type="status" value="NOT_ANNOTATED_CDS"/>
    <property type="molecule type" value="Genomic_DNA"/>
</dbReference>
<feature type="transmembrane region" description="Helical" evidence="5">
    <location>
        <begin position="98"/>
        <end position="119"/>
    </location>
</feature>
<dbReference type="Pfam" id="PF00520">
    <property type="entry name" value="Ion_trans"/>
    <property type="match status" value="2"/>
</dbReference>
<reference evidence="7" key="3">
    <citation type="submission" date="2015-02" db="UniProtKB">
        <authorList>
            <consortium name="EnsemblProtists"/>
        </authorList>
    </citation>
    <scope>IDENTIFICATION</scope>
    <source>
        <strain evidence="7">DAOM BR144</strain>
    </source>
</reference>
<feature type="domain" description="Ion transport" evidence="6">
    <location>
        <begin position="47"/>
        <end position="344"/>
    </location>
</feature>
<keyword evidence="4 5" id="KW-0472">Membrane</keyword>
<keyword evidence="2 5" id="KW-0812">Transmembrane</keyword>